<dbReference type="CDD" id="cd10028">
    <property type="entry name" value="UDG-F2_TDG_MUG"/>
    <property type="match status" value="1"/>
</dbReference>
<dbReference type="PANTHER" id="PTHR12159:SF9">
    <property type="entry name" value="G_T MISMATCH-SPECIFIC THYMINE DNA GLYCOSYLASE"/>
    <property type="match status" value="1"/>
</dbReference>
<keyword evidence="2" id="KW-0378">Hydrolase</keyword>
<dbReference type="Pfam" id="PF03167">
    <property type="entry name" value="UDG"/>
    <property type="match status" value="1"/>
</dbReference>
<organism evidence="5 6">
    <name type="scientific">Tortispora caseinolytica NRRL Y-17796</name>
    <dbReference type="NCBI Taxonomy" id="767744"/>
    <lineage>
        <taxon>Eukaryota</taxon>
        <taxon>Fungi</taxon>
        <taxon>Dikarya</taxon>
        <taxon>Ascomycota</taxon>
        <taxon>Saccharomycotina</taxon>
        <taxon>Trigonopsidomycetes</taxon>
        <taxon>Trigonopsidales</taxon>
        <taxon>Trigonopsidaceae</taxon>
        <taxon>Tortispora</taxon>
    </lineage>
</organism>
<dbReference type="GO" id="GO:0004844">
    <property type="term" value="F:uracil DNA N-glycosylase activity"/>
    <property type="evidence" value="ECO:0007669"/>
    <property type="project" value="TreeGrafter"/>
</dbReference>
<dbReference type="GO" id="GO:0006285">
    <property type="term" value="P:base-excision repair, AP site formation"/>
    <property type="evidence" value="ECO:0007669"/>
    <property type="project" value="InterPro"/>
</dbReference>
<dbReference type="Gene3D" id="3.40.470.10">
    <property type="entry name" value="Uracil-DNA glycosylase-like domain"/>
    <property type="match status" value="1"/>
</dbReference>
<evidence type="ECO:0000259" key="4">
    <source>
        <dbReference type="Pfam" id="PF03167"/>
    </source>
</evidence>
<sequence>MSENDSHEKEKSRDELISTIRNYAHRAEHGSAVVKQSLDRRSSRTGIAAGKATKAARKVKLYNHLKGVPDILAEDLACIFIGINPGVQTSKRGHHYAGPGNLFWPLLYESHCVNEKVTYELDTILPSKYQLGLTNLVDRPTAQASELSDQEMLDAVQTLESKIKRFQPKSVCFVGKSIWLAVYTVISGDKQSKRIRTPDNFEWGWQPQLLASTPVYVVPSTSGRVAAYSRAQKLEMWLPLGQFITSHRSSND</sequence>
<evidence type="ECO:0000256" key="2">
    <source>
        <dbReference type="ARBA" id="ARBA00022801"/>
    </source>
</evidence>
<dbReference type="GO" id="GO:0008263">
    <property type="term" value="F:pyrimidine-specific mismatch base pair DNA N-glycosylase activity"/>
    <property type="evidence" value="ECO:0007669"/>
    <property type="project" value="TreeGrafter"/>
</dbReference>
<dbReference type="InterPro" id="IPR036895">
    <property type="entry name" value="Uracil-DNA_glycosylase-like_sf"/>
</dbReference>
<keyword evidence="1" id="KW-0227">DNA damage</keyword>
<dbReference type="AlphaFoldDB" id="A0A1E4THP0"/>
<dbReference type="OrthoDB" id="565731at2759"/>
<dbReference type="EMBL" id="KV453842">
    <property type="protein sequence ID" value="ODV91249.1"/>
    <property type="molecule type" value="Genomic_DNA"/>
</dbReference>
<evidence type="ECO:0000313" key="6">
    <source>
        <dbReference type="Proteomes" id="UP000095023"/>
    </source>
</evidence>
<protein>
    <recommendedName>
        <fullName evidence="4">Uracil-DNA glycosylase-like domain-containing protein</fullName>
    </recommendedName>
</protein>
<evidence type="ECO:0000256" key="3">
    <source>
        <dbReference type="ARBA" id="ARBA00023204"/>
    </source>
</evidence>
<keyword evidence="6" id="KW-1185">Reference proteome</keyword>
<dbReference type="SUPFAM" id="SSF52141">
    <property type="entry name" value="Uracil-DNA glycosylase-like"/>
    <property type="match status" value="1"/>
</dbReference>
<dbReference type="PANTHER" id="PTHR12159">
    <property type="entry name" value="G/T AND G/U MISMATCH-SPECIFIC DNA GLYCOSYLASE"/>
    <property type="match status" value="1"/>
</dbReference>
<gene>
    <name evidence="5" type="ORF">CANCADRAFT_121832</name>
</gene>
<reference evidence="6" key="1">
    <citation type="submission" date="2016-02" db="EMBL/GenBank/DDBJ databases">
        <title>Comparative genomics of biotechnologically important yeasts.</title>
        <authorList>
            <consortium name="DOE Joint Genome Institute"/>
            <person name="Riley R."/>
            <person name="Haridas S."/>
            <person name="Wolfe K.H."/>
            <person name="Lopes M.R."/>
            <person name="Hittinger C.T."/>
            <person name="Goker M."/>
            <person name="Salamov A."/>
            <person name="Wisecaver J."/>
            <person name="Long T.M."/>
            <person name="Aerts A.L."/>
            <person name="Barry K."/>
            <person name="Choi C."/>
            <person name="Clum A."/>
            <person name="Coughlan A.Y."/>
            <person name="Deshpande S."/>
            <person name="Douglass A.P."/>
            <person name="Hanson S.J."/>
            <person name="Klenk H.-P."/>
            <person name="Labutti K."/>
            <person name="Lapidus A."/>
            <person name="Lindquist E."/>
            <person name="Lipzen A."/>
            <person name="Meier-Kolthoff J.P."/>
            <person name="Ohm R.A."/>
            <person name="Otillar R.P."/>
            <person name="Pangilinan J."/>
            <person name="Peng Y."/>
            <person name="Rokas A."/>
            <person name="Rosa C.A."/>
            <person name="Scheuner C."/>
            <person name="Sibirny A.A."/>
            <person name="Slot J.C."/>
            <person name="Stielow J.B."/>
            <person name="Sun H."/>
            <person name="Kurtzman C.P."/>
            <person name="Blackwell M."/>
            <person name="Jeffries T.W."/>
            <person name="Grigoriev I.V."/>
        </authorList>
    </citation>
    <scope>NUCLEOTIDE SEQUENCE [LARGE SCALE GENOMIC DNA]</scope>
    <source>
        <strain evidence="6">NRRL Y-17796</strain>
    </source>
</reference>
<dbReference type="InterPro" id="IPR015637">
    <property type="entry name" value="MUG/TDG"/>
</dbReference>
<dbReference type="InterPro" id="IPR005122">
    <property type="entry name" value="Uracil-DNA_glycosylase-like"/>
</dbReference>
<name>A0A1E4THP0_9ASCO</name>
<evidence type="ECO:0000313" key="5">
    <source>
        <dbReference type="EMBL" id="ODV91249.1"/>
    </source>
</evidence>
<evidence type="ECO:0000256" key="1">
    <source>
        <dbReference type="ARBA" id="ARBA00022763"/>
    </source>
</evidence>
<feature type="domain" description="Uracil-DNA glycosylase-like" evidence="4">
    <location>
        <begin position="72"/>
        <end position="236"/>
    </location>
</feature>
<keyword evidence="3" id="KW-0234">DNA repair</keyword>
<proteinExistence type="predicted"/>
<accession>A0A1E4THP0</accession>
<dbReference type="Proteomes" id="UP000095023">
    <property type="component" value="Unassembled WGS sequence"/>
</dbReference>